<feature type="compositionally biased region" description="Polar residues" evidence="7">
    <location>
        <begin position="235"/>
        <end position="257"/>
    </location>
</feature>
<feature type="signal peptide" evidence="9">
    <location>
        <begin position="1"/>
        <end position="27"/>
    </location>
</feature>
<feature type="domain" description="NEAT" evidence="10">
    <location>
        <begin position="31"/>
        <end position="151"/>
    </location>
</feature>
<dbReference type="InterPro" id="IPR006635">
    <property type="entry name" value="NEAT_dom"/>
</dbReference>
<feature type="region of interest" description="Disordered" evidence="7">
    <location>
        <begin position="159"/>
        <end position="284"/>
    </location>
</feature>
<dbReference type="InterPro" id="IPR037250">
    <property type="entry name" value="NEAT_dom_sf"/>
</dbReference>
<keyword evidence="2" id="KW-0134">Cell wall</keyword>
<evidence type="ECO:0000256" key="9">
    <source>
        <dbReference type="SAM" id="SignalP"/>
    </source>
</evidence>
<evidence type="ECO:0000256" key="8">
    <source>
        <dbReference type="SAM" id="Phobius"/>
    </source>
</evidence>
<gene>
    <name evidence="11" type="ORF">MU1_08980</name>
</gene>
<dbReference type="Proteomes" id="UP001157114">
    <property type="component" value="Unassembled WGS sequence"/>
</dbReference>
<dbReference type="PANTHER" id="PTHR37824:SF1">
    <property type="entry name" value="IRON-REGULATED SURFACE DETERMINANT PROTEIN C"/>
    <property type="match status" value="1"/>
</dbReference>
<sequence length="312" mass="32491">MKGMKWISGIVAAVCIAMLFGQGHSQAAATMEDGTYTGDYLILQADNDSVSMANDYWEKPATVVVKGGKATIRVTINHSFWVTQFKVPGGGGYVDTKVISSNKKADTRLVEFTADITKPIVSKIHVTVADIDYDHDYTIRFAFDMNTIKLVKKAEVAEAEEPSAKPSAKPTEAPAATPKPTLTPTPTPAAAEKPQQTSKPGAASSTPSPSSSPSSVPSSEPSPSASASAGTAASQQPEVTESAEASTPQSGPDSETIGTELAAVTEGADAPALAAGEAKSQSEKSGNWIWWLVTAVVIAGAGGLVIWRRKAR</sequence>
<evidence type="ECO:0000256" key="5">
    <source>
        <dbReference type="ARBA" id="ARBA00023004"/>
    </source>
</evidence>
<evidence type="ECO:0000256" key="2">
    <source>
        <dbReference type="ARBA" id="ARBA00022512"/>
    </source>
</evidence>
<evidence type="ECO:0000313" key="12">
    <source>
        <dbReference type="Proteomes" id="UP001157114"/>
    </source>
</evidence>
<feature type="compositionally biased region" description="Low complexity" evidence="7">
    <location>
        <begin position="164"/>
        <end position="180"/>
    </location>
</feature>
<keyword evidence="12" id="KW-1185">Reference proteome</keyword>
<dbReference type="InterPro" id="IPR019909">
    <property type="entry name" value="Haem_uptake_protein_IsdC"/>
</dbReference>
<proteinExistence type="predicted"/>
<keyword evidence="8" id="KW-1133">Transmembrane helix</keyword>
<evidence type="ECO:0000256" key="3">
    <source>
        <dbReference type="ARBA" id="ARBA00022525"/>
    </source>
</evidence>
<dbReference type="SUPFAM" id="SSF158911">
    <property type="entry name" value="NEAT domain-like"/>
    <property type="match status" value="1"/>
</dbReference>
<name>A0ABQ6G6F2_9BACL</name>
<dbReference type="CDD" id="cd06920">
    <property type="entry name" value="NEAT"/>
    <property type="match status" value="1"/>
</dbReference>
<reference evidence="11 12" key="1">
    <citation type="submission" date="2023-03" db="EMBL/GenBank/DDBJ databases">
        <title>Draft genome sequence of the bacteria which degrade cell wall of Tricholomamatutake.</title>
        <authorList>
            <person name="Konishi Y."/>
            <person name="Fukuta Y."/>
            <person name="Shirasaka N."/>
        </authorList>
    </citation>
    <scope>NUCLEOTIDE SEQUENCE [LARGE SCALE GENOMIC DNA]</scope>
    <source>
        <strain evidence="12">mu1</strain>
    </source>
</reference>
<dbReference type="PANTHER" id="PTHR37824">
    <property type="entry name" value="IRON-REGULATED SURFACE DETERMINANT PROTEIN C"/>
    <property type="match status" value="1"/>
</dbReference>
<feature type="transmembrane region" description="Helical" evidence="8">
    <location>
        <begin position="288"/>
        <end position="307"/>
    </location>
</feature>
<keyword evidence="5" id="KW-0408">Iron</keyword>
<feature type="compositionally biased region" description="Low complexity" evidence="7">
    <location>
        <begin position="266"/>
        <end position="278"/>
    </location>
</feature>
<keyword evidence="8" id="KW-0812">Transmembrane</keyword>
<dbReference type="InterPro" id="IPR050436">
    <property type="entry name" value="IsdA"/>
</dbReference>
<evidence type="ECO:0000313" key="11">
    <source>
        <dbReference type="EMBL" id="GLX66554.1"/>
    </source>
</evidence>
<keyword evidence="4 9" id="KW-0732">Signal</keyword>
<feature type="chain" id="PRO_5047126602" description="NEAT domain-containing protein" evidence="9">
    <location>
        <begin position="28"/>
        <end position="312"/>
    </location>
</feature>
<comment type="caution">
    <text evidence="11">The sequence shown here is derived from an EMBL/GenBank/DDBJ whole genome shotgun (WGS) entry which is preliminary data.</text>
</comment>
<evidence type="ECO:0000256" key="4">
    <source>
        <dbReference type="ARBA" id="ARBA00022729"/>
    </source>
</evidence>
<dbReference type="NCBIfam" id="TIGR03656">
    <property type="entry name" value="IsdC"/>
    <property type="match status" value="1"/>
</dbReference>
<comment type="subcellular location">
    <subcellularLocation>
        <location evidence="1">Secreted</location>
        <location evidence="1">Cell wall</location>
        <topology evidence="1">Peptidoglycan-anchor</topology>
    </subcellularLocation>
</comment>
<evidence type="ECO:0000256" key="1">
    <source>
        <dbReference type="ARBA" id="ARBA00004168"/>
    </source>
</evidence>
<evidence type="ECO:0000256" key="7">
    <source>
        <dbReference type="SAM" id="MobiDB-lite"/>
    </source>
</evidence>
<keyword evidence="8" id="KW-0472">Membrane</keyword>
<evidence type="ECO:0000259" key="10">
    <source>
        <dbReference type="PROSITE" id="PS50978"/>
    </source>
</evidence>
<keyword evidence="6" id="KW-0572">Peptidoglycan-anchor</keyword>
<dbReference type="PROSITE" id="PS50978">
    <property type="entry name" value="NEAT"/>
    <property type="match status" value="1"/>
</dbReference>
<protein>
    <recommendedName>
        <fullName evidence="10">NEAT domain-containing protein</fullName>
    </recommendedName>
</protein>
<accession>A0ABQ6G6F2</accession>
<dbReference type="Gene3D" id="2.60.40.1850">
    <property type="match status" value="1"/>
</dbReference>
<dbReference type="EMBL" id="BSSQ01000003">
    <property type="protein sequence ID" value="GLX66554.1"/>
    <property type="molecule type" value="Genomic_DNA"/>
</dbReference>
<feature type="compositionally biased region" description="Low complexity" evidence="7">
    <location>
        <begin position="188"/>
        <end position="234"/>
    </location>
</feature>
<keyword evidence="3" id="KW-0964">Secreted</keyword>
<organism evidence="11 12">
    <name type="scientific">Paenibacillus glycanilyticus</name>
    <dbReference type="NCBI Taxonomy" id="126569"/>
    <lineage>
        <taxon>Bacteria</taxon>
        <taxon>Bacillati</taxon>
        <taxon>Bacillota</taxon>
        <taxon>Bacilli</taxon>
        <taxon>Bacillales</taxon>
        <taxon>Paenibacillaceae</taxon>
        <taxon>Paenibacillus</taxon>
    </lineage>
</organism>
<evidence type="ECO:0000256" key="6">
    <source>
        <dbReference type="ARBA" id="ARBA00023088"/>
    </source>
</evidence>
<dbReference type="SMART" id="SM00725">
    <property type="entry name" value="NEAT"/>
    <property type="match status" value="1"/>
</dbReference>
<dbReference type="Pfam" id="PF05031">
    <property type="entry name" value="NEAT"/>
    <property type="match status" value="1"/>
</dbReference>